<keyword evidence="2" id="KW-1185">Reference proteome</keyword>
<reference evidence="1 2" key="1">
    <citation type="submission" date="2024-01" db="EMBL/GenBank/DDBJ databases">
        <title>The genomes of 5 underutilized Papilionoideae crops provide insights into root nodulation and disease resistanc.</title>
        <authorList>
            <person name="Jiang F."/>
        </authorList>
    </citation>
    <scope>NUCLEOTIDE SEQUENCE [LARGE SCALE GENOMIC DNA]</scope>
    <source>
        <strain evidence="1">JINMINGXINNONG_FW02</strain>
        <tissue evidence="1">Leaves</tissue>
    </source>
</reference>
<sequence length="109" mass="12531">MNPKFLSFFVLSFESSLVNVNLLIADCDNIQFYFEILIYALATSKKRMKPNLLPLLSLFLTVAIDGLKDLDCGGREDGFELKFGGEGGGGCERRFRKPRILWWRIFFKL</sequence>
<accession>A0AAN9LGB5</accession>
<protein>
    <submittedName>
        <fullName evidence="1">Uncharacterized protein</fullName>
    </submittedName>
</protein>
<comment type="caution">
    <text evidence="1">The sequence shown here is derived from an EMBL/GenBank/DDBJ whole genome shotgun (WGS) entry which is preliminary data.</text>
</comment>
<name>A0AAN9LGB5_PHACN</name>
<organism evidence="1 2">
    <name type="scientific">Phaseolus coccineus</name>
    <name type="common">Scarlet runner bean</name>
    <name type="synonym">Phaseolus multiflorus</name>
    <dbReference type="NCBI Taxonomy" id="3886"/>
    <lineage>
        <taxon>Eukaryota</taxon>
        <taxon>Viridiplantae</taxon>
        <taxon>Streptophyta</taxon>
        <taxon>Embryophyta</taxon>
        <taxon>Tracheophyta</taxon>
        <taxon>Spermatophyta</taxon>
        <taxon>Magnoliopsida</taxon>
        <taxon>eudicotyledons</taxon>
        <taxon>Gunneridae</taxon>
        <taxon>Pentapetalae</taxon>
        <taxon>rosids</taxon>
        <taxon>fabids</taxon>
        <taxon>Fabales</taxon>
        <taxon>Fabaceae</taxon>
        <taxon>Papilionoideae</taxon>
        <taxon>50 kb inversion clade</taxon>
        <taxon>NPAAA clade</taxon>
        <taxon>indigoferoid/millettioid clade</taxon>
        <taxon>Phaseoleae</taxon>
        <taxon>Phaseolus</taxon>
    </lineage>
</organism>
<evidence type="ECO:0000313" key="1">
    <source>
        <dbReference type="EMBL" id="KAK7335502.1"/>
    </source>
</evidence>
<dbReference type="AlphaFoldDB" id="A0AAN9LGB5"/>
<proteinExistence type="predicted"/>
<dbReference type="EMBL" id="JAYMYR010000010">
    <property type="protein sequence ID" value="KAK7335502.1"/>
    <property type="molecule type" value="Genomic_DNA"/>
</dbReference>
<dbReference type="Proteomes" id="UP001374584">
    <property type="component" value="Unassembled WGS sequence"/>
</dbReference>
<gene>
    <name evidence="1" type="ORF">VNO80_27386</name>
</gene>
<evidence type="ECO:0000313" key="2">
    <source>
        <dbReference type="Proteomes" id="UP001374584"/>
    </source>
</evidence>